<dbReference type="Proteomes" id="UP001596122">
    <property type="component" value="Unassembled WGS sequence"/>
</dbReference>
<protein>
    <recommendedName>
        <fullName evidence="6">Holliday junction branch migration complex subunit RuvA</fullName>
    </recommendedName>
</protein>
<evidence type="ECO:0000256" key="6">
    <source>
        <dbReference type="HAMAP-Rule" id="MF_00031"/>
    </source>
</evidence>
<dbReference type="InterPro" id="IPR012340">
    <property type="entry name" value="NA-bd_OB-fold"/>
</dbReference>
<dbReference type="HAMAP" id="MF_00031">
    <property type="entry name" value="DNA_HJ_migration_RuvA"/>
    <property type="match status" value="1"/>
</dbReference>
<keyword evidence="9" id="KW-1185">Reference proteome</keyword>
<evidence type="ECO:0000256" key="4">
    <source>
        <dbReference type="ARBA" id="ARBA00023172"/>
    </source>
</evidence>
<comment type="subunit">
    <text evidence="6">Homotetramer. Forms an RuvA(8)-RuvB(12)-Holliday junction (HJ) complex. HJ DNA is sandwiched between 2 RuvA tetramers; dsDNA enters through RuvA and exits via RuvB. An RuvB hexamer assembles on each DNA strand where it exits the tetramer. Each RuvB hexamer is contacted by two RuvA subunits (via domain III) on 2 adjacent RuvB subunits; this complex drives branch migration. In the full resolvosome a probable DNA-RuvA(4)-RuvB(12)-RuvC(2) complex forms which resolves the HJ.</text>
</comment>
<feature type="region of interest" description="Flexible linker" evidence="6">
    <location>
        <begin position="143"/>
        <end position="155"/>
    </location>
</feature>
<dbReference type="InterPro" id="IPR011114">
    <property type="entry name" value="RuvA_C"/>
</dbReference>
<gene>
    <name evidence="6 8" type="primary">ruvA</name>
    <name evidence="8" type="ORF">ACFPJ6_17010</name>
</gene>
<reference evidence="9" key="1">
    <citation type="journal article" date="2019" name="Int. J. Syst. Evol. Microbiol.">
        <title>The Global Catalogue of Microorganisms (GCM) 10K type strain sequencing project: providing services to taxonomists for standard genome sequencing and annotation.</title>
        <authorList>
            <consortium name="The Broad Institute Genomics Platform"/>
            <consortium name="The Broad Institute Genome Sequencing Center for Infectious Disease"/>
            <person name="Wu L."/>
            <person name="Ma J."/>
        </authorList>
    </citation>
    <scope>NUCLEOTIDE SEQUENCE [LARGE SCALE GENOMIC DNA]</scope>
    <source>
        <strain evidence="9">CCUG 43114</strain>
    </source>
</reference>
<dbReference type="Pfam" id="PF07499">
    <property type="entry name" value="RuvA_C"/>
    <property type="match status" value="1"/>
</dbReference>
<evidence type="ECO:0000256" key="3">
    <source>
        <dbReference type="ARBA" id="ARBA00023125"/>
    </source>
</evidence>
<keyword evidence="2 6" id="KW-0227">DNA damage</keyword>
<accession>A0ABW0GRD4</accession>
<dbReference type="InterPro" id="IPR036267">
    <property type="entry name" value="RuvA_C_sf"/>
</dbReference>
<dbReference type="Pfam" id="PF14520">
    <property type="entry name" value="HHH_5"/>
    <property type="match status" value="1"/>
</dbReference>
<dbReference type="RefSeq" id="WP_340268594.1">
    <property type="nucleotide sequence ID" value="NZ_JBBEOG010000003.1"/>
</dbReference>
<dbReference type="GO" id="GO:0016787">
    <property type="term" value="F:hydrolase activity"/>
    <property type="evidence" value="ECO:0007669"/>
    <property type="project" value="UniProtKB-KW"/>
</dbReference>
<dbReference type="GO" id="GO:0003678">
    <property type="term" value="F:DNA helicase activity"/>
    <property type="evidence" value="ECO:0007669"/>
    <property type="project" value="UniProtKB-EC"/>
</dbReference>
<comment type="subcellular location">
    <subcellularLocation>
        <location evidence="6">Cytoplasm</location>
    </subcellularLocation>
</comment>
<feature type="region of interest" description="Domain III" evidence="6">
    <location>
        <begin position="156"/>
        <end position="211"/>
    </location>
</feature>
<feature type="domain" description="Helix-hairpin-helix DNA-binding motif class 1" evidence="7">
    <location>
        <begin position="107"/>
        <end position="126"/>
    </location>
</feature>
<comment type="caution">
    <text evidence="8">The sequence shown here is derived from an EMBL/GenBank/DDBJ whole genome shotgun (WGS) entry which is preliminary data.</text>
</comment>
<keyword evidence="8" id="KW-0378">Hydrolase</keyword>
<dbReference type="InterPro" id="IPR013849">
    <property type="entry name" value="DNA_helicase_Holl-junc_RuvA_I"/>
</dbReference>
<evidence type="ECO:0000313" key="9">
    <source>
        <dbReference type="Proteomes" id="UP001596122"/>
    </source>
</evidence>
<comment type="domain">
    <text evidence="6">Has three domains with a flexible linker between the domains II and III and assumes an 'L' shape. Domain III is highly mobile and contacts RuvB.</text>
</comment>
<sequence length="211" mass="21332">MLAEVSGRVLAVHLDRVVVGVGGLGVLARATPRTLAGLRPGAECRLATSLVVREDSLTLFGFADDDERDVFEVLQSVSGVGPRLALAVLAVLSPDALRTAVAAQDEKALTAVPGIGRKGAQRMLLELGDRLGVPSGPAAGTGAGAATTATFPAPAQAPDGVPAQVVTALVGLGWQQRQAEDAVARVVPAEGEETVEAAVLLRAALRGLAPA</sequence>
<organism evidence="8 9">
    <name type="scientific">Aquipuribacter nitratireducens</name>
    <dbReference type="NCBI Taxonomy" id="650104"/>
    <lineage>
        <taxon>Bacteria</taxon>
        <taxon>Bacillati</taxon>
        <taxon>Actinomycetota</taxon>
        <taxon>Actinomycetes</taxon>
        <taxon>Micrococcales</taxon>
        <taxon>Intrasporangiaceae</taxon>
        <taxon>Aquipuribacter</taxon>
    </lineage>
</organism>
<comment type="similarity">
    <text evidence="6">Belongs to the RuvA family.</text>
</comment>
<comment type="caution">
    <text evidence="6">Lacks conserved residue(s) required for the propagation of feature annotation.</text>
</comment>
<dbReference type="InterPro" id="IPR000085">
    <property type="entry name" value="RuvA"/>
</dbReference>
<dbReference type="Gene3D" id="2.40.50.140">
    <property type="entry name" value="Nucleic acid-binding proteins"/>
    <property type="match status" value="1"/>
</dbReference>
<comment type="function">
    <text evidence="6">The RuvA-RuvB-RuvC complex processes Holliday junction (HJ) DNA during genetic recombination and DNA repair, while the RuvA-RuvB complex plays an important role in the rescue of blocked DNA replication forks via replication fork reversal (RFR). RuvA specifically binds to HJ cruciform DNA, conferring on it an open structure. The RuvB hexamer acts as an ATP-dependent pump, pulling dsDNA into and through the RuvAB complex. HJ branch migration allows RuvC to scan DNA until it finds its consensus sequence, where it cleaves and resolves the cruciform DNA.</text>
</comment>
<dbReference type="NCBIfam" id="TIGR00084">
    <property type="entry name" value="ruvA"/>
    <property type="match status" value="1"/>
</dbReference>
<dbReference type="Gene3D" id="1.10.8.10">
    <property type="entry name" value="DNA helicase RuvA subunit, C-terminal domain"/>
    <property type="match status" value="1"/>
</dbReference>
<dbReference type="InterPro" id="IPR003583">
    <property type="entry name" value="Hlx-hairpin-Hlx_DNA-bd_motif"/>
</dbReference>
<evidence type="ECO:0000259" key="7">
    <source>
        <dbReference type="SMART" id="SM00278"/>
    </source>
</evidence>
<evidence type="ECO:0000256" key="5">
    <source>
        <dbReference type="ARBA" id="ARBA00023204"/>
    </source>
</evidence>
<dbReference type="SUPFAM" id="SSF47781">
    <property type="entry name" value="RuvA domain 2-like"/>
    <property type="match status" value="1"/>
</dbReference>
<dbReference type="SMART" id="SM00278">
    <property type="entry name" value="HhH1"/>
    <property type="match status" value="2"/>
</dbReference>
<keyword evidence="1 6" id="KW-0963">Cytoplasm</keyword>
<name>A0ABW0GRD4_9MICO</name>
<proteinExistence type="inferred from homology"/>
<dbReference type="EMBL" id="JBHSLD010000027">
    <property type="protein sequence ID" value="MFC5382468.1"/>
    <property type="molecule type" value="Genomic_DNA"/>
</dbReference>
<feature type="domain" description="Helix-hairpin-helix DNA-binding motif class 1" evidence="7">
    <location>
        <begin position="72"/>
        <end position="91"/>
    </location>
</feature>
<keyword evidence="4 6" id="KW-0233">DNA recombination</keyword>
<keyword evidence="5 6" id="KW-0234">DNA repair</keyword>
<keyword evidence="3 6" id="KW-0238">DNA-binding</keyword>
<dbReference type="InterPro" id="IPR010994">
    <property type="entry name" value="RuvA_2-like"/>
</dbReference>
<evidence type="ECO:0000256" key="1">
    <source>
        <dbReference type="ARBA" id="ARBA00022490"/>
    </source>
</evidence>
<evidence type="ECO:0000313" key="8">
    <source>
        <dbReference type="EMBL" id="MFC5382468.1"/>
    </source>
</evidence>
<dbReference type="CDD" id="cd14332">
    <property type="entry name" value="UBA_RuvA_C"/>
    <property type="match status" value="1"/>
</dbReference>
<dbReference type="SUPFAM" id="SSF46929">
    <property type="entry name" value="DNA helicase RuvA subunit, C-terminal domain"/>
    <property type="match status" value="1"/>
</dbReference>
<evidence type="ECO:0000256" key="2">
    <source>
        <dbReference type="ARBA" id="ARBA00022763"/>
    </source>
</evidence>
<dbReference type="SUPFAM" id="SSF50249">
    <property type="entry name" value="Nucleic acid-binding proteins"/>
    <property type="match status" value="1"/>
</dbReference>
<dbReference type="Gene3D" id="1.10.150.20">
    <property type="entry name" value="5' to 3' exonuclease, C-terminal subdomain"/>
    <property type="match status" value="1"/>
</dbReference>
<dbReference type="Pfam" id="PF01330">
    <property type="entry name" value="RuvA_N"/>
    <property type="match status" value="1"/>
</dbReference>